<protein>
    <submittedName>
        <fullName evidence="1">Uncharacterized protein</fullName>
    </submittedName>
</protein>
<dbReference type="STRING" id="150033.RV14_GL001208"/>
<organism evidence="1 2">
    <name type="scientific">Enterococcus ratti</name>
    <dbReference type="NCBI Taxonomy" id="150033"/>
    <lineage>
        <taxon>Bacteria</taxon>
        <taxon>Bacillati</taxon>
        <taxon>Bacillota</taxon>
        <taxon>Bacilli</taxon>
        <taxon>Lactobacillales</taxon>
        <taxon>Enterococcaceae</taxon>
        <taxon>Enterococcus</taxon>
    </lineage>
</organism>
<dbReference type="AlphaFoldDB" id="A0A1L8WB51"/>
<dbReference type="RefSeq" id="WP_071856161.1">
    <property type="nucleotide sequence ID" value="NZ_JXLB01000025.1"/>
</dbReference>
<reference evidence="1 2" key="1">
    <citation type="submission" date="2014-12" db="EMBL/GenBank/DDBJ databases">
        <title>Draft genome sequences of 29 type strains of Enterococci.</title>
        <authorList>
            <person name="Zhong Z."/>
            <person name="Sun Z."/>
            <person name="Liu W."/>
            <person name="Zhang W."/>
            <person name="Zhang H."/>
        </authorList>
    </citation>
    <scope>NUCLEOTIDE SEQUENCE [LARGE SCALE GENOMIC DNA]</scope>
    <source>
        <strain evidence="1 2">DSM 15687</strain>
    </source>
</reference>
<evidence type="ECO:0000313" key="1">
    <source>
        <dbReference type="EMBL" id="OJG78267.1"/>
    </source>
</evidence>
<dbReference type="EMBL" id="JXLB01000025">
    <property type="protein sequence ID" value="OJG78267.1"/>
    <property type="molecule type" value="Genomic_DNA"/>
</dbReference>
<keyword evidence="2" id="KW-1185">Reference proteome</keyword>
<evidence type="ECO:0000313" key="2">
    <source>
        <dbReference type="Proteomes" id="UP000182152"/>
    </source>
</evidence>
<sequence>MSTDIEWEDVLKSNGLYDNRDVEQTMRQFDKIIAEIDSRKRSHPDYMFLEAPPKKLYGLQDITKSAKTQSQNCIASSKNDITEMEISFD</sequence>
<comment type="caution">
    <text evidence="1">The sequence shown here is derived from an EMBL/GenBank/DDBJ whole genome shotgun (WGS) entry which is preliminary data.</text>
</comment>
<dbReference type="Proteomes" id="UP000182152">
    <property type="component" value="Unassembled WGS sequence"/>
</dbReference>
<name>A0A1L8WB51_9ENTE</name>
<gene>
    <name evidence="1" type="ORF">RV14_GL001208</name>
</gene>
<proteinExistence type="predicted"/>
<accession>A0A1L8WB51</accession>